<evidence type="ECO:0000256" key="6">
    <source>
        <dbReference type="ARBA" id="ARBA00066629"/>
    </source>
</evidence>
<comment type="similarity">
    <text evidence="5 9">Belongs to the phenylacetyl-CoA ligase family.</text>
</comment>
<comment type="subunit">
    <text evidence="1">Monomer.</text>
</comment>
<dbReference type="InterPro" id="IPR000873">
    <property type="entry name" value="AMP-dep_synth/lig_dom"/>
</dbReference>
<dbReference type="FunFam" id="3.40.50.12780:FF:000016">
    <property type="entry name" value="Phenylacetate-coenzyme A ligase"/>
    <property type="match status" value="1"/>
</dbReference>
<dbReference type="AlphaFoldDB" id="A0A831W5B4"/>
<dbReference type="GO" id="GO:0047475">
    <property type="term" value="F:phenylacetate-CoA ligase activity"/>
    <property type="evidence" value="ECO:0007669"/>
    <property type="project" value="UniProtKB-EC"/>
</dbReference>
<evidence type="ECO:0000256" key="2">
    <source>
        <dbReference type="ARBA" id="ARBA00022598"/>
    </source>
</evidence>
<dbReference type="UniPathway" id="UPA00930"/>
<dbReference type="InterPro" id="IPR028154">
    <property type="entry name" value="AMP-dep_Lig_C"/>
</dbReference>
<comment type="pathway">
    <text evidence="4 9">Aromatic compound metabolism; phenylacetate degradation.</text>
</comment>
<organism evidence="12">
    <name type="scientific">Sedimenticola thiotaurini</name>
    <dbReference type="NCBI Taxonomy" id="1543721"/>
    <lineage>
        <taxon>Bacteria</taxon>
        <taxon>Pseudomonadati</taxon>
        <taxon>Pseudomonadota</taxon>
        <taxon>Gammaproteobacteria</taxon>
        <taxon>Chromatiales</taxon>
        <taxon>Sedimenticolaceae</taxon>
        <taxon>Sedimenticola</taxon>
    </lineage>
</organism>
<dbReference type="GO" id="GO:0000166">
    <property type="term" value="F:nucleotide binding"/>
    <property type="evidence" value="ECO:0007669"/>
    <property type="project" value="UniProtKB-KW"/>
</dbReference>
<dbReference type="PANTHER" id="PTHR43439">
    <property type="entry name" value="PHENYLACETATE-COENZYME A LIGASE"/>
    <property type="match status" value="1"/>
</dbReference>
<reference evidence="12" key="1">
    <citation type="journal article" date="2020" name="mSystems">
        <title>Genome- and Community-Level Interaction Insights into Carbon Utilization and Element Cycling Functions of Hydrothermarchaeota in Hydrothermal Sediment.</title>
        <authorList>
            <person name="Zhou Z."/>
            <person name="Liu Y."/>
            <person name="Xu W."/>
            <person name="Pan J."/>
            <person name="Luo Z.H."/>
            <person name="Li M."/>
        </authorList>
    </citation>
    <scope>NUCLEOTIDE SEQUENCE [LARGE SCALE GENOMIC DNA]</scope>
    <source>
        <strain evidence="12">HyVt-443</strain>
    </source>
</reference>
<proteinExistence type="inferred from homology"/>
<evidence type="ECO:0000256" key="1">
    <source>
        <dbReference type="ARBA" id="ARBA00011245"/>
    </source>
</evidence>
<evidence type="ECO:0000259" key="10">
    <source>
        <dbReference type="Pfam" id="PF00501"/>
    </source>
</evidence>
<dbReference type="GO" id="GO:0010124">
    <property type="term" value="P:phenylacetate catabolic process"/>
    <property type="evidence" value="ECO:0007669"/>
    <property type="project" value="UniProtKB-UniRule"/>
</dbReference>
<dbReference type="EMBL" id="DRKP01000083">
    <property type="protein sequence ID" value="HEB96243.1"/>
    <property type="molecule type" value="Genomic_DNA"/>
</dbReference>
<dbReference type="CDD" id="cd05913">
    <property type="entry name" value="PaaK"/>
    <property type="match status" value="1"/>
</dbReference>
<comment type="catalytic activity">
    <reaction evidence="9">
        <text>2-phenylacetate + ATP + CoA = phenylacetyl-CoA + AMP + diphosphate</text>
        <dbReference type="Rhea" id="RHEA:20956"/>
        <dbReference type="ChEBI" id="CHEBI:18401"/>
        <dbReference type="ChEBI" id="CHEBI:30616"/>
        <dbReference type="ChEBI" id="CHEBI:33019"/>
        <dbReference type="ChEBI" id="CHEBI:57287"/>
        <dbReference type="ChEBI" id="CHEBI:57390"/>
        <dbReference type="ChEBI" id="CHEBI:456215"/>
        <dbReference type="EC" id="6.2.1.30"/>
    </reaction>
</comment>
<evidence type="ECO:0000256" key="5">
    <source>
        <dbReference type="ARBA" id="ARBA00061566"/>
    </source>
</evidence>
<evidence type="ECO:0000256" key="7">
    <source>
        <dbReference type="ARBA" id="ARBA00068695"/>
    </source>
</evidence>
<gene>
    <name evidence="12" type="ORF">ENI96_07415</name>
</gene>
<dbReference type="InterPro" id="IPR042099">
    <property type="entry name" value="ANL_N_sf"/>
</dbReference>
<evidence type="ECO:0000259" key="11">
    <source>
        <dbReference type="Pfam" id="PF14535"/>
    </source>
</evidence>
<comment type="caution">
    <text evidence="12">The sequence shown here is derived from an EMBL/GenBank/DDBJ whole genome shotgun (WGS) entry which is preliminary data.</text>
</comment>
<dbReference type="PANTHER" id="PTHR43439:SF1">
    <property type="entry name" value="PHENYLACETATE-COENZYME A LIGASE"/>
    <property type="match status" value="1"/>
</dbReference>
<evidence type="ECO:0000313" key="12">
    <source>
        <dbReference type="EMBL" id="HEB96243.1"/>
    </source>
</evidence>
<dbReference type="Pfam" id="PF00501">
    <property type="entry name" value="AMP-binding"/>
    <property type="match status" value="1"/>
</dbReference>
<dbReference type="InterPro" id="IPR045851">
    <property type="entry name" value="AMP-bd_C_sf"/>
</dbReference>
<dbReference type="InterPro" id="IPR011880">
    <property type="entry name" value="PA_CoA_ligase"/>
</dbReference>
<protein>
    <recommendedName>
        <fullName evidence="7 9">Phenylacetate-coenzyme A ligase</fullName>
        <ecNumber evidence="6 9">6.2.1.30</ecNumber>
    </recommendedName>
    <alternativeName>
        <fullName evidence="8 9">Phenylacetyl-CoA ligase</fullName>
    </alternativeName>
</protein>
<evidence type="ECO:0000256" key="3">
    <source>
        <dbReference type="ARBA" id="ARBA00022741"/>
    </source>
</evidence>
<accession>A0A831W5B4</accession>
<name>A0A831W5B4_9GAMM</name>
<dbReference type="Proteomes" id="UP000886251">
    <property type="component" value="Unassembled WGS sequence"/>
</dbReference>
<sequence length="433" mass="48186">MILHNDVETLPREDLEALQLKRLQATVERCYHTVGFYRDAMDDLGVGPQHIKSLADVRLLPYTKKEHLRENYPFGLFAVPTEQVVRVHASSGTTGKPTVVGYTRRDIRTWAKLVARCLAASGLCPGDRLHNAYGYGLFTGGLGLHYGGEELGVMVTPMSGGQTQKQIMLLQDFAPTAISCTPSYALNLAEEAESMGVDIRKLPLRVGIHGAEPWTEEMRYEIESRLGIDAVDIYGLSEVIGPGVGNECIEAKNGLHIWEDHFLVECVDIDSGKPLPYGEEGEIVFTSLTKEAFPIIRYRTRDISVLDPAPCKCGRTHVRMRRITGRSDDMLIIRGVNVFPSQVESVLMQTETLSPFYQIEVFREGSLDTMVVNVEGSPPLMEQPEEARERVAQKVVRDIKDFIGVSARVVIKGVGEVPRSQGKAVRVIDHRKK</sequence>
<keyword evidence="2 9" id="KW-0436">Ligase</keyword>
<evidence type="ECO:0000256" key="4">
    <source>
        <dbReference type="ARBA" id="ARBA00060591"/>
    </source>
</evidence>
<comment type="function">
    <text evidence="9">Catalyzes the activation of phenylacetic acid (PA) to phenylacetyl-CoA (PA-CoA).</text>
</comment>
<keyword evidence="3 9" id="KW-0547">Nucleotide-binding</keyword>
<dbReference type="SUPFAM" id="SSF56801">
    <property type="entry name" value="Acetyl-CoA synthetase-like"/>
    <property type="match status" value="1"/>
</dbReference>
<evidence type="ECO:0000256" key="8">
    <source>
        <dbReference type="ARBA" id="ARBA00075111"/>
    </source>
</evidence>
<dbReference type="InterPro" id="IPR051414">
    <property type="entry name" value="Adenylate-forming_Reductase"/>
</dbReference>
<dbReference type="Gene3D" id="3.30.300.30">
    <property type="match status" value="1"/>
</dbReference>
<dbReference type="PIRSF" id="PIRSF006444">
    <property type="entry name" value="PaaK"/>
    <property type="match status" value="1"/>
</dbReference>
<evidence type="ECO:0000256" key="9">
    <source>
        <dbReference type="PIRNR" id="PIRNR006444"/>
    </source>
</evidence>
<dbReference type="Pfam" id="PF14535">
    <property type="entry name" value="AMP-binding_C_2"/>
    <property type="match status" value="1"/>
</dbReference>
<dbReference type="Gene3D" id="3.40.50.12780">
    <property type="entry name" value="N-terminal domain of ligase-like"/>
    <property type="match status" value="1"/>
</dbReference>
<feature type="domain" description="AMP-dependent synthetase/ligase" evidence="10">
    <location>
        <begin position="85"/>
        <end position="286"/>
    </location>
</feature>
<dbReference type="EC" id="6.2.1.30" evidence="6 9"/>
<feature type="domain" description="AMP-dependent ligase C-terminal" evidence="11">
    <location>
        <begin position="335"/>
        <end position="431"/>
    </location>
</feature>